<keyword evidence="4" id="KW-1185">Reference proteome</keyword>
<comment type="similarity">
    <text evidence="1">Belongs to the short-chain dehydrogenases/reductases (SDR) family.</text>
</comment>
<gene>
    <name evidence="3" type="ORF">NP493_473g01001</name>
</gene>
<dbReference type="EMBL" id="JAODUO010000473">
    <property type="protein sequence ID" value="KAK2179772.1"/>
    <property type="molecule type" value="Genomic_DNA"/>
</dbReference>
<protein>
    <submittedName>
        <fullName evidence="3">Uncharacterized protein</fullName>
    </submittedName>
</protein>
<dbReference type="SUPFAM" id="SSF51735">
    <property type="entry name" value="NAD(P)-binding Rossmann-fold domains"/>
    <property type="match status" value="1"/>
</dbReference>
<dbReference type="InterPro" id="IPR036291">
    <property type="entry name" value="NAD(P)-bd_dom_sf"/>
</dbReference>
<dbReference type="AlphaFoldDB" id="A0AAD9KY87"/>
<name>A0AAD9KY87_RIDPI</name>
<dbReference type="Gene3D" id="3.40.50.720">
    <property type="entry name" value="NAD(P)-binding Rossmann-like Domain"/>
    <property type="match status" value="1"/>
</dbReference>
<evidence type="ECO:0000313" key="3">
    <source>
        <dbReference type="EMBL" id="KAK2179772.1"/>
    </source>
</evidence>
<dbReference type="PANTHER" id="PTHR45024:SF2">
    <property type="entry name" value="SCP2 DOMAIN-CONTAINING PROTEIN"/>
    <property type="match status" value="1"/>
</dbReference>
<sequence>MFPMSYLTAKFGLLGLSNTISLEGAKYNIYCNTVVPTAYSRMTENLLPPDVQGAVGPETVAPLVLWLSHETCEETGGVYEATAGLYSK</sequence>
<comment type="caution">
    <text evidence="3">The sequence shown here is derived from an EMBL/GenBank/DDBJ whole genome shotgun (WGS) entry which is preliminary data.</text>
</comment>
<evidence type="ECO:0000256" key="2">
    <source>
        <dbReference type="ARBA" id="ARBA00023002"/>
    </source>
</evidence>
<dbReference type="Proteomes" id="UP001209878">
    <property type="component" value="Unassembled WGS sequence"/>
</dbReference>
<dbReference type="InterPro" id="IPR051687">
    <property type="entry name" value="Peroxisomal_Beta-Oxidation"/>
</dbReference>
<proteinExistence type="inferred from homology"/>
<dbReference type="GO" id="GO:0016491">
    <property type="term" value="F:oxidoreductase activity"/>
    <property type="evidence" value="ECO:0007669"/>
    <property type="project" value="UniProtKB-KW"/>
</dbReference>
<dbReference type="PANTHER" id="PTHR45024">
    <property type="entry name" value="DEHYDROGENASES, SHORT CHAIN"/>
    <property type="match status" value="1"/>
</dbReference>
<reference evidence="3" key="1">
    <citation type="journal article" date="2023" name="Mol. Biol. Evol.">
        <title>Third-Generation Sequencing Reveals the Adaptive Role of the Epigenome in Three Deep-Sea Polychaetes.</title>
        <authorList>
            <person name="Perez M."/>
            <person name="Aroh O."/>
            <person name="Sun Y."/>
            <person name="Lan Y."/>
            <person name="Juniper S.K."/>
            <person name="Young C.R."/>
            <person name="Angers B."/>
            <person name="Qian P.Y."/>
        </authorList>
    </citation>
    <scope>NUCLEOTIDE SEQUENCE</scope>
    <source>
        <strain evidence="3">R07B-5</strain>
    </source>
</reference>
<evidence type="ECO:0000256" key="1">
    <source>
        <dbReference type="ARBA" id="ARBA00006484"/>
    </source>
</evidence>
<keyword evidence="2" id="KW-0560">Oxidoreductase</keyword>
<organism evidence="3 4">
    <name type="scientific">Ridgeia piscesae</name>
    <name type="common">Tubeworm</name>
    <dbReference type="NCBI Taxonomy" id="27915"/>
    <lineage>
        <taxon>Eukaryota</taxon>
        <taxon>Metazoa</taxon>
        <taxon>Spiralia</taxon>
        <taxon>Lophotrochozoa</taxon>
        <taxon>Annelida</taxon>
        <taxon>Polychaeta</taxon>
        <taxon>Sedentaria</taxon>
        <taxon>Canalipalpata</taxon>
        <taxon>Sabellida</taxon>
        <taxon>Siboglinidae</taxon>
        <taxon>Ridgeia</taxon>
    </lineage>
</organism>
<accession>A0AAD9KY87</accession>
<evidence type="ECO:0000313" key="4">
    <source>
        <dbReference type="Proteomes" id="UP001209878"/>
    </source>
</evidence>